<dbReference type="eggNOG" id="ENOG5032URB">
    <property type="taxonomic scope" value="Bacteria"/>
</dbReference>
<evidence type="ECO:0000313" key="2">
    <source>
        <dbReference type="EMBL" id="EEC56819.1"/>
    </source>
</evidence>
<feature type="domain" description="DUF7698" evidence="1">
    <location>
        <begin position="3"/>
        <end position="107"/>
    </location>
</feature>
<evidence type="ECO:0000259" key="1">
    <source>
        <dbReference type="Pfam" id="PF24753"/>
    </source>
</evidence>
<dbReference type="HOGENOM" id="CLU_167349_0_0_9"/>
<accession>B7AT35</accession>
<evidence type="ECO:0000313" key="3">
    <source>
        <dbReference type="Proteomes" id="UP000003136"/>
    </source>
</evidence>
<gene>
    <name evidence="2" type="ORF">BACPEC_01303</name>
</gene>
<dbReference type="EMBL" id="ABVQ01000036">
    <property type="protein sequence ID" value="EEC56819.1"/>
    <property type="molecule type" value="Genomic_DNA"/>
</dbReference>
<dbReference type="InterPro" id="IPR056115">
    <property type="entry name" value="DUF7698"/>
</dbReference>
<proteinExistence type="predicted"/>
<dbReference type="Pfam" id="PF24753">
    <property type="entry name" value="DUF7698"/>
    <property type="match status" value="1"/>
</dbReference>
<sequence>MNEGGSLKDYGINSTLFAAYRDCQETGNDNIDFNGVIWDYDIPEIVKALKENGISEFTISSTFSSLIETLAAFEKEGIRMAGLTEVNATYSDWKTGKKARIPAIRMTL</sequence>
<reference evidence="2 3" key="2">
    <citation type="submission" date="2008-11" db="EMBL/GenBank/DDBJ databases">
        <authorList>
            <person name="Fulton L."/>
            <person name="Clifton S."/>
            <person name="Fulton B."/>
            <person name="Xu J."/>
            <person name="Minx P."/>
            <person name="Pepin K.H."/>
            <person name="Johnson M."/>
            <person name="Bhonagiri V."/>
            <person name="Nash W.E."/>
            <person name="Mardis E.R."/>
            <person name="Wilson R.K."/>
        </authorList>
    </citation>
    <scope>NUCLEOTIDE SEQUENCE [LARGE SCALE GENOMIC DNA]</scope>
    <source>
        <strain evidence="2 3">ATCC 43243</strain>
    </source>
</reference>
<organism evidence="2 3">
    <name type="scientific">[Bacteroides] pectinophilus ATCC 43243</name>
    <dbReference type="NCBI Taxonomy" id="483218"/>
    <lineage>
        <taxon>Bacteria</taxon>
        <taxon>Bacillati</taxon>
        <taxon>Bacillota</taxon>
        <taxon>Clostridia</taxon>
        <taxon>Eubacteriales</taxon>
    </lineage>
</organism>
<keyword evidence="3" id="KW-1185">Reference proteome</keyword>
<comment type="caution">
    <text evidence="2">The sequence shown here is derived from an EMBL/GenBank/DDBJ whole genome shotgun (WGS) entry which is preliminary data.</text>
</comment>
<name>B7AT35_9FIRM</name>
<protein>
    <recommendedName>
        <fullName evidence="1">DUF7698 domain-containing protein</fullName>
    </recommendedName>
</protein>
<dbReference type="STRING" id="483218.BACPEC_01303"/>
<dbReference type="AlphaFoldDB" id="B7AT35"/>
<reference evidence="2 3" key="1">
    <citation type="submission" date="2008-11" db="EMBL/GenBank/DDBJ databases">
        <title>Draft genome sequence of Bacteroides pectinophilus (ATCC 43243).</title>
        <authorList>
            <person name="Sudarsanam P."/>
            <person name="Ley R."/>
            <person name="Guruge J."/>
            <person name="Turnbaugh P.J."/>
            <person name="Mahowald M."/>
            <person name="Liep D."/>
            <person name="Gordon J."/>
        </authorList>
    </citation>
    <scope>NUCLEOTIDE SEQUENCE [LARGE SCALE GENOMIC DNA]</scope>
    <source>
        <strain evidence="2 3">ATCC 43243</strain>
    </source>
</reference>
<dbReference type="Proteomes" id="UP000003136">
    <property type="component" value="Unassembled WGS sequence"/>
</dbReference>